<dbReference type="Proteomes" id="UP000240400">
    <property type="component" value="Unassembled WGS sequence"/>
</dbReference>
<dbReference type="GO" id="GO:0030976">
    <property type="term" value="F:thiamine pyrophosphate binding"/>
    <property type="evidence" value="ECO:0007669"/>
    <property type="project" value="InterPro"/>
</dbReference>
<accession>A0A2T4S4Q4</accession>
<keyword evidence="4" id="KW-0786">Thiamine pyrophosphate</keyword>
<evidence type="ECO:0000313" key="6">
    <source>
        <dbReference type="EMBL" id="PTK40327.1"/>
    </source>
</evidence>
<dbReference type="GO" id="GO:0045252">
    <property type="term" value="C:oxoglutarate dehydrogenase complex"/>
    <property type="evidence" value="ECO:0007669"/>
    <property type="project" value="TreeGrafter"/>
</dbReference>
<dbReference type="InterPro" id="IPR011603">
    <property type="entry name" value="2oxoglutarate_DH_E1"/>
</dbReference>
<feature type="non-terminal residue" evidence="6">
    <location>
        <position position="1"/>
    </location>
</feature>
<evidence type="ECO:0000259" key="5">
    <source>
        <dbReference type="Pfam" id="PF00676"/>
    </source>
</evidence>
<comment type="caution">
    <text evidence="6">The sequence shown here is derived from an EMBL/GenBank/DDBJ whole genome shotgun (WGS) entry which is preliminary data.</text>
</comment>
<evidence type="ECO:0000256" key="4">
    <source>
        <dbReference type="ARBA" id="ARBA00023052"/>
    </source>
</evidence>
<dbReference type="GO" id="GO:0005829">
    <property type="term" value="C:cytosol"/>
    <property type="evidence" value="ECO:0007669"/>
    <property type="project" value="TreeGrafter"/>
</dbReference>
<dbReference type="Pfam" id="PF00676">
    <property type="entry name" value="E1_dh"/>
    <property type="match status" value="1"/>
</dbReference>
<dbReference type="RefSeq" id="WP_241966567.1">
    <property type="nucleotide sequence ID" value="NZ_PZHR01000953.1"/>
</dbReference>
<proteinExistence type="predicted"/>
<feature type="non-terminal residue" evidence="6">
    <location>
        <position position="147"/>
    </location>
</feature>
<evidence type="ECO:0000256" key="3">
    <source>
        <dbReference type="ARBA" id="ARBA00023002"/>
    </source>
</evidence>
<protein>
    <recommendedName>
        <fullName evidence="2">oxoglutarate dehydrogenase (succinyl-transferring)</fullName>
        <ecNumber evidence="2">1.2.4.2</ecNumber>
    </recommendedName>
</protein>
<dbReference type="EC" id="1.2.4.2" evidence="2"/>
<dbReference type="InterPro" id="IPR029061">
    <property type="entry name" value="THDP-binding"/>
</dbReference>
<evidence type="ECO:0000256" key="2">
    <source>
        <dbReference type="ARBA" id="ARBA00012280"/>
    </source>
</evidence>
<feature type="domain" description="Dehydrogenase E1 component" evidence="5">
    <location>
        <begin position="13"/>
        <end position="146"/>
    </location>
</feature>
<comment type="cofactor">
    <cofactor evidence="1">
        <name>thiamine diphosphate</name>
        <dbReference type="ChEBI" id="CHEBI:58937"/>
    </cofactor>
</comment>
<dbReference type="Gene3D" id="3.40.50.970">
    <property type="match status" value="1"/>
</dbReference>
<dbReference type="PANTHER" id="PTHR23152">
    <property type="entry name" value="2-OXOGLUTARATE DEHYDROGENASE"/>
    <property type="match status" value="1"/>
</dbReference>
<dbReference type="EMBL" id="PZHR01000953">
    <property type="protein sequence ID" value="PTK40327.1"/>
    <property type="molecule type" value="Genomic_DNA"/>
</dbReference>
<keyword evidence="3" id="KW-0560">Oxidoreductase</keyword>
<dbReference type="GO" id="GO:0006099">
    <property type="term" value="P:tricarboxylic acid cycle"/>
    <property type="evidence" value="ECO:0007669"/>
    <property type="project" value="TreeGrafter"/>
</dbReference>
<dbReference type="AlphaFoldDB" id="A0A2T4S4Q4"/>
<dbReference type="InterPro" id="IPR001017">
    <property type="entry name" value="DH_E1"/>
</dbReference>
<gene>
    <name evidence="6" type="ORF">BUZ61_18200</name>
</gene>
<dbReference type="SUPFAM" id="SSF52518">
    <property type="entry name" value="Thiamin diphosphate-binding fold (THDP-binding)"/>
    <property type="match status" value="1"/>
</dbReference>
<reference evidence="6 7" key="1">
    <citation type="journal article" date="2016" name="Front. Microbiol.">
        <title>Comprehensive Phylogenetic Analysis of Bovine Non-aureus Staphylococci Species Based on Whole-Genome Sequencing.</title>
        <authorList>
            <person name="Naushad S."/>
            <person name="Barkema H.W."/>
            <person name="Luby C."/>
            <person name="Condas L.A."/>
            <person name="Nobrega D.B."/>
            <person name="Carson D.A."/>
            <person name="De Buck J."/>
        </authorList>
    </citation>
    <scope>NUCLEOTIDE SEQUENCE [LARGE SCALE GENOMIC DNA]</scope>
    <source>
        <strain evidence="6 7">SNUC 4337</strain>
    </source>
</reference>
<evidence type="ECO:0000256" key="1">
    <source>
        <dbReference type="ARBA" id="ARBA00001964"/>
    </source>
</evidence>
<sequence>LGGTKTTDTYGIEQRISLANNPSHLEIVSPVVLGKTRSVQDDRHQSGKVQTDFSKSMPILIHGDAAYPGQGINFETMNLGNLEGYSTGGSLHLITNNRIGFTTEPQDGRSTTYSTDVAKGYDVPIMHVNADNVEATIEAIDIAMDFR</sequence>
<name>A0A2T4S4Q4_9STAP</name>
<organism evidence="6 7">
    <name type="scientific">Staphylococcus nepalensis</name>
    <dbReference type="NCBI Taxonomy" id="214473"/>
    <lineage>
        <taxon>Bacteria</taxon>
        <taxon>Bacillati</taxon>
        <taxon>Bacillota</taxon>
        <taxon>Bacilli</taxon>
        <taxon>Bacillales</taxon>
        <taxon>Staphylococcaceae</taxon>
        <taxon>Staphylococcus</taxon>
    </lineage>
</organism>
<evidence type="ECO:0000313" key="7">
    <source>
        <dbReference type="Proteomes" id="UP000240400"/>
    </source>
</evidence>
<dbReference type="PANTHER" id="PTHR23152:SF4">
    <property type="entry name" value="2-OXOADIPATE DEHYDROGENASE COMPLEX COMPONENT E1"/>
    <property type="match status" value="1"/>
</dbReference>
<dbReference type="GO" id="GO:0004591">
    <property type="term" value="F:oxoglutarate dehydrogenase (succinyl-transferring) activity"/>
    <property type="evidence" value="ECO:0007669"/>
    <property type="project" value="UniProtKB-EC"/>
</dbReference>